<dbReference type="AlphaFoldDB" id="A0A2W7TF52"/>
<keyword evidence="1" id="KW-0449">Lipoprotein</keyword>
<dbReference type="EMBL" id="QKZV01000006">
    <property type="protein sequence ID" value="PZX61942.1"/>
    <property type="molecule type" value="Genomic_DNA"/>
</dbReference>
<gene>
    <name evidence="1" type="ORF">LX80_02106</name>
</gene>
<proteinExistence type="predicted"/>
<protein>
    <submittedName>
        <fullName evidence="1">NlpB/DapX lipoprotein</fullName>
    </submittedName>
</protein>
<evidence type="ECO:0000313" key="2">
    <source>
        <dbReference type="Proteomes" id="UP000249720"/>
    </source>
</evidence>
<sequence>MKIFESFVLYFSIVLNNKSLLNEKKLRLFNFVLVFLIIGCNNKVIPLKNSYQSTAYEFSTALDKDETWSALIDLFTTKGLPIKTIDKADGVITTDYVSFLNSYTWENKDGSLINPNAFVVCSKFRGPFTLTTSFTPTTLTGQWLVRIKQVSGKTVVNIKLANAKGTIGSGDINSQGDLTSVTPYDLQVESTGIFEKSVQDKLK</sequence>
<accession>A0A2W7TF52</accession>
<dbReference type="Proteomes" id="UP000249720">
    <property type="component" value="Unassembled WGS sequence"/>
</dbReference>
<name>A0A2W7TF52_9BACT</name>
<keyword evidence="2" id="KW-1185">Reference proteome</keyword>
<organism evidence="1 2">
    <name type="scientific">Hydrotalea sandarakina</name>
    <dbReference type="NCBI Taxonomy" id="1004304"/>
    <lineage>
        <taxon>Bacteria</taxon>
        <taxon>Pseudomonadati</taxon>
        <taxon>Bacteroidota</taxon>
        <taxon>Chitinophagia</taxon>
        <taxon>Chitinophagales</taxon>
        <taxon>Chitinophagaceae</taxon>
        <taxon>Hydrotalea</taxon>
    </lineage>
</organism>
<dbReference type="RefSeq" id="WP_170120440.1">
    <property type="nucleotide sequence ID" value="NZ_QKZV01000006.1"/>
</dbReference>
<reference evidence="1 2" key="1">
    <citation type="submission" date="2018-06" db="EMBL/GenBank/DDBJ databases">
        <title>Genomic Encyclopedia of Archaeal and Bacterial Type Strains, Phase II (KMG-II): from individual species to whole genera.</title>
        <authorList>
            <person name="Goeker M."/>
        </authorList>
    </citation>
    <scope>NUCLEOTIDE SEQUENCE [LARGE SCALE GENOMIC DNA]</scope>
    <source>
        <strain evidence="1 2">DSM 23241</strain>
    </source>
</reference>
<comment type="caution">
    <text evidence="1">The sequence shown here is derived from an EMBL/GenBank/DDBJ whole genome shotgun (WGS) entry which is preliminary data.</text>
</comment>
<evidence type="ECO:0000313" key="1">
    <source>
        <dbReference type="EMBL" id="PZX61942.1"/>
    </source>
</evidence>